<proteinExistence type="predicted"/>
<feature type="compositionally biased region" description="Polar residues" evidence="1">
    <location>
        <begin position="1276"/>
        <end position="1286"/>
    </location>
</feature>
<feature type="compositionally biased region" description="Polar residues" evidence="1">
    <location>
        <begin position="1229"/>
        <end position="1247"/>
    </location>
</feature>
<evidence type="ECO:0000256" key="1">
    <source>
        <dbReference type="SAM" id="MobiDB-lite"/>
    </source>
</evidence>
<feature type="compositionally biased region" description="Polar residues" evidence="1">
    <location>
        <begin position="554"/>
        <end position="563"/>
    </location>
</feature>
<sequence>MTTDRPSISRGSSLASPPASVKPDPEYIAAAAASQIITSAHESQVHDWFEDGASESNIETALVSQASLSLINAFLDQLLYNFLASARSTSLASLRPAVSEVLKPRLAKEAIAGADEELEEFLGVGDDEELSAFHNGQEPTGPWDLELVWKRTRLRCMVYTRLGDMEEEDEEMYIQQENLEDTGNSQRRLSRDVGIVSPPVAIFLTSILEFIGEHSLMVAGEAAYSRIQPTKRSGSNRSTSSQSTGVERVVVEQTDMEKIAFNSTLGRLWRCWRKRVRSPNASMSLSNGSLFRKASFRSLGNHVSRKSSVDTSDGWSHAAGRFLKPSVAEVLSEDEPASIPLPVTENDIEEIEVPGFLPWMAAHLGEFGRGEDGSRRPQSMMISPPAHLVPPNLTPDLSSMAMRDLAFEAGAPRRRRRSLSLPTPDQAPFVLPREESLVERKLATPGGGPSIAQHAAESGFGGGEATPLANSQGYDLGYPLTRPSTSDSGWSEDKNSYQSEEEPQILNFKRVSMGVNRTPAEVIQAVPRSASSLYSHGLVESLPVATIEEKRSDGTASRESSGLQREDSKATIRKRFVPTARPMNDHIPRERQSIDGPEKSKQGPHTFLDEESDDGKPNASESGESRHTRDISGTSTLSGNDFHANGREPTSTQDSQTAGGEHGVPNLTPLRELMDAAPDASDEASSPATSYETLKSDGNELGTPKEYTVGSVARRSPALSHAKTPSEASRAKLTDLRKQLPAVYTGTGTANGTERAAVQRVSHNPVTAREPVSPLVRRSNSSGDRRPTHTSGSGTSQVSQKLKGLIGRQHGDNDKESIPLRTSSEESGSSDKHSQTVTKVDEKQRSFEQLMQSDETIQYTLTPQSMREMEAPESPRWTPHKRSEPSESVGLVRAMAPVTADATTSRSDVSNKGVNSPKSNSASDTKGHVSTSDTVSRSEAAIQPVSASSKGTSIRSGQPLARDARVDKDNTLDFADFIRSTGPGSKRGIGTTAKLWSRPIATSGLNTTAHSSPRSMSASQPASPKRVPRKLSKSSTSLDSTATPKRAEPAPSAKPALKPREAVVPFGDQSADLIDFIRQGPPLDRSDRTHRIPRTVAPFRTTMDSDEIRDLGHGRTKDTATLISLASAHDSSTQSKSVHSSLNSRTGLLEASSISGSRSYASSSTVRQPPRSDEPPHPMRTQRRVRDPYAIDSDSDEDYDSRTSGQEEESLVDFLRNVPPPVIEGSFGGQTAVQSTPPNGFSNSGPQTPGIRIVSPPNINSASGESGSRKPPIQLRVNTSSPLSQNPTYATQIERERHGLDRSNMGTARGLVARSELDSASGGSQDLAEFLRSSEPPMMRKAYTPTVTKEETGFAKMFSRRKKNTSMA</sequence>
<dbReference type="EMBL" id="FWEW01000062">
    <property type="protein sequence ID" value="SLM33563.1"/>
    <property type="molecule type" value="Genomic_DNA"/>
</dbReference>
<protein>
    <submittedName>
        <fullName evidence="2">Nascent polypeptide-associated complex subunit alpha</fullName>
    </submittedName>
</protein>
<feature type="compositionally biased region" description="Basic and acidic residues" evidence="1">
    <location>
        <begin position="729"/>
        <end position="738"/>
    </location>
</feature>
<feature type="compositionally biased region" description="Basic and acidic residues" evidence="1">
    <location>
        <begin position="829"/>
        <end position="846"/>
    </location>
</feature>
<feature type="region of interest" description="Disordered" evidence="1">
    <location>
        <begin position="1"/>
        <end position="21"/>
    </location>
</feature>
<name>A0A1W5CRU9_9LECA</name>
<feature type="compositionally biased region" description="Basic and acidic residues" evidence="1">
    <location>
        <begin position="583"/>
        <end position="601"/>
    </location>
</feature>
<feature type="compositionally biased region" description="Basic and acidic residues" evidence="1">
    <location>
        <begin position="809"/>
        <end position="818"/>
    </location>
</feature>
<evidence type="ECO:0000313" key="3">
    <source>
        <dbReference type="Proteomes" id="UP000192927"/>
    </source>
</evidence>
<feature type="compositionally biased region" description="Low complexity" evidence="1">
    <location>
        <begin position="232"/>
        <end position="245"/>
    </location>
</feature>
<feature type="compositionally biased region" description="Polar residues" evidence="1">
    <location>
        <begin position="901"/>
        <end position="937"/>
    </location>
</feature>
<feature type="compositionally biased region" description="Polar residues" evidence="1">
    <location>
        <begin position="847"/>
        <end position="865"/>
    </location>
</feature>
<feature type="compositionally biased region" description="Low complexity" evidence="1">
    <location>
        <begin position="1152"/>
        <end position="1164"/>
    </location>
</feature>
<dbReference type="Proteomes" id="UP000192927">
    <property type="component" value="Unassembled WGS sequence"/>
</dbReference>
<reference evidence="3" key="1">
    <citation type="submission" date="2017-03" db="EMBL/GenBank/DDBJ databases">
        <authorList>
            <person name="Sharma R."/>
            <person name="Thines M."/>
        </authorList>
    </citation>
    <scope>NUCLEOTIDE SEQUENCE [LARGE SCALE GENOMIC DNA]</scope>
</reference>
<feature type="region of interest" description="Disordered" evidence="1">
    <location>
        <begin position="1150"/>
        <end position="1286"/>
    </location>
</feature>
<feature type="compositionally biased region" description="Basic and acidic residues" evidence="1">
    <location>
        <begin position="962"/>
        <end position="971"/>
    </location>
</feature>
<feature type="compositionally biased region" description="Polar residues" evidence="1">
    <location>
        <begin position="648"/>
        <end position="658"/>
    </location>
</feature>
<feature type="compositionally biased region" description="Polar residues" evidence="1">
    <location>
        <begin position="1"/>
        <end position="15"/>
    </location>
</feature>
<feature type="compositionally biased region" description="Polar residues" evidence="1">
    <location>
        <begin position="789"/>
        <end position="800"/>
    </location>
</feature>
<feature type="compositionally biased region" description="Low complexity" evidence="1">
    <location>
        <begin position="675"/>
        <end position="688"/>
    </location>
</feature>
<feature type="compositionally biased region" description="Polar residues" evidence="1">
    <location>
        <begin position="1003"/>
        <end position="1022"/>
    </location>
</feature>
<feature type="region of interest" description="Disordered" evidence="1">
    <location>
        <begin position="370"/>
        <end position="390"/>
    </location>
</feature>
<feature type="compositionally biased region" description="Polar residues" evidence="1">
    <location>
        <begin position="945"/>
        <end position="956"/>
    </location>
</feature>
<organism evidence="2 3">
    <name type="scientific">Lasallia pustulata</name>
    <dbReference type="NCBI Taxonomy" id="136370"/>
    <lineage>
        <taxon>Eukaryota</taxon>
        <taxon>Fungi</taxon>
        <taxon>Dikarya</taxon>
        <taxon>Ascomycota</taxon>
        <taxon>Pezizomycotina</taxon>
        <taxon>Lecanoromycetes</taxon>
        <taxon>OSLEUM clade</taxon>
        <taxon>Umbilicariomycetidae</taxon>
        <taxon>Umbilicariales</taxon>
        <taxon>Umbilicariaceae</taxon>
        <taxon>Lasallia</taxon>
    </lineage>
</organism>
<feature type="compositionally biased region" description="Polar residues" evidence="1">
    <location>
        <begin position="1257"/>
        <end position="1266"/>
    </location>
</feature>
<feature type="region of interest" description="Disordered" evidence="1">
    <location>
        <begin position="545"/>
        <end position="1065"/>
    </location>
</feature>
<feature type="region of interest" description="Disordered" evidence="1">
    <location>
        <begin position="227"/>
        <end position="247"/>
    </location>
</feature>
<feature type="region of interest" description="Disordered" evidence="1">
    <location>
        <begin position="481"/>
        <end position="501"/>
    </location>
</feature>
<keyword evidence="3" id="KW-1185">Reference proteome</keyword>
<feature type="region of interest" description="Disordered" evidence="1">
    <location>
        <begin position="1315"/>
        <end position="1347"/>
    </location>
</feature>
<evidence type="ECO:0000313" key="2">
    <source>
        <dbReference type="EMBL" id="SLM33563.1"/>
    </source>
</evidence>
<accession>A0A1W5CRU9</accession>